<reference evidence="13" key="1">
    <citation type="submission" date="2021-01" db="UniProtKB">
        <authorList>
            <consortium name="EnsemblMetazoa"/>
        </authorList>
    </citation>
    <scope>IDENTIFICATION</scope>
</reference>
<feature type="compositionally biased region" description="Low complexity" evidence="10">
    <location>
        <begin position="377"/>
        <end position="387"/>
    </location>
</feature>
<dbReference type="Pfam" id="PF13878">
    <property type="entry name" value="zf-C2H2_3"/>
    <property type="match status" value="1"/>
</dbReference>
<keyword evidence="5" id="KW-0863">Zinc-finger</keyword>
<comment type="similarity">
    <text evidence="2">Belongs to the acetyltransferase family. ECO subfamily.</text>
</comment>
<feature type="compositionally biased region" description="Polar residues" evidence="10">
    <location>
        <begin position="367"/>
        <end position="376"/>
    </location>
</feature>
<evidence type="ECO:0000256" key="8">
    <source>
        <dbReference type="ARBA" id="ARBA00023306"/>
    </source>
</evidence>
<feature type="compositionally biased region" description="Basic and acidic residues" evidence="10">
    <location>
        <begin position="337"/>
        <end position="348"/>
    </location>
</feature>
<organism evidence="13 14">
    <name type="scientific">Clytia hemisphaerica</name>
    <dbReference type="NCBI Taxonomy" id="252671"/>
    <lineage>
        <taxon>Eukaryota</taxon>
        <taxon>Metazoa</taxon>
        <taxon>Cnidaria</taxon>
        <taxon>Hydrozoa</taxon>
        <taxon>Hydroidolina</taxon>
        <taxon>Leptothecata</taxon>
        <taxon>Obeliida</taxon>
        <taxon>Clytiidae</taxon>
        <taxon>Clytia</taxon>
    </lineage>
</organism>
<evidence type="ECO:0000256" key="9">
    <source>
        <dbReference type="ARBA" id="ARBA00023315"/>
    </source>
</evidence>
<feature type="region of interest" description="Disordered" evidence="10">
    <location>
        <begin position="165"/>
        <end position="257"/>
    </location>
</feature>
<feature type="domain" description="N-acetyltransferase ESCO acetyl-transferase" evidence="12">
    <location>
        <begin position="643"/>
        <end position="711"/>
    </location>
</feature>
<evidence type="ECO:0000256" key="7">
    <source>
        <dbReference type="ARBA" id="ARBA00023242"/>
    </source>
</evidence>
<evidence type="ECO:0000256" key="1">
    <source>
        <dbReference type="ARBA" id="ARBA00004123"/>
    </source>
</evidence>
<keyword evidence="3" id="KW-0808">Transferase</keyword>
<dbReference type="PANTHER" id="PTHR45884">
    <property type="entry name" value="N-ACETYLTRANSFERASE ECO"/>
    <property type="match status" value="1"/>
</dbReference>
<keyword evidence="14" id="KW-1185">Reference proteome</keyword>
<feature type="region of interest" description="Disordered" evidence="10">
    <location>
        <begin position="1"/>
        <end position="22"/>
    </location>
</feature>
<feature type="region of interest" description="Disordered" evidence="10">
    <location>
        <begin position="294"/>
        <end position="457"/>
    </location>
</feature>
<name>A0A7M5XI82_9CNID</name>
<evidence type="ECO:0000256" key="2">
    <source>
        <dbReference type="ARBA" id="ARBA00005816"/>
    </source>
</evidence>
<feature type="region of interest" description="Disordered" evidence="10">
    <location>
        <begin position="56"/>
        <end position="153"/>
    </location>
</feature>
<feature type="region of interest" description="Disordered" evidence="10">
    <location>
        <begin position="270"/>
        <end position="289"/>
    </location>
</feature>
<feature type="compositionally biased region" description="Low complexity" evidence="10">
    <location>
        <begin position="175"/>
        <end position="192"/>
    </location>
</feature>
<evidence type="ECO:0000256" key="3">
    <source>
        <dbReference type="ARBA" id="ARBA00022679"/>
    </source>
</evidence>
<dbReference type="GO" id="GO:0008270">
    <property type="term" value="F:zinc ion binding"/>
    <property type="evidence" value="ECO:0007669"/>
    <property type="project" value="UniProtKB-KW"/>
</dbReference>
<evidence type="ECO:0000313" key="14">
    <source>
        <dbReference type="Proteomes" id="UP000594262"/>
    </source>
</evidence>
<dbReference type="GO" id="GO:0007064">
    <property type="term" value="P:mitotic sister chromatid cohesion"/>
    <property type="evidence" value="ECO:0007669"/>
    <property type="project" value="TreeGrafter"/>
</dbReference>
<protein>
    <recommendedName>
        <fullName evidence="15">N-acetyltransferase ESCO2</fullName>
    </recommendedName>
</protein>
<keyword evidence="8" id="KW-0131">Cell cycle</keyword>
<evidence type="ECO:0000256" key="4">
    <source>
        <dbReference type="ARBA" id="ARBA00022723"/>
    </source>
</evidence>
<keyword evidence="6" id="KW-0862">Zinc</keyword>
<feature type="domain" description="N-acetyltransferase ESCO zinc-finger" evidence="11">
    <location>
        <begin position="488"/>
        <end position="527"/>
    </location>
</feature>
<feature type="compositionally biased region" description="Polar residues" evidence="10">
    <location>
        <begin position="193"/>
        <end position="212"/>
    </location>
</feature>
<dbReference type="EnsemblMetazoa" id="CLYHEMT022772.1">
    <property type="protein sequence ID" value="CLYHEMP022772.1"/>
    <property type="gene ID" value="CLYHEMG022772"/>
</dbReference>
<dbReference type="OrthoDB" id="428854at2759"/>
<dbReference type="RefSeq" id="XP_066929922.1">
    <property type="nucleotide sequence ID" value="XM_067073821.1"/>
</dbReference>
<dbReference type="InterPro" id="IPR028005">
    <property type="entry name" value="AcTrfase_ESCO_Znf_dom"/>
</dbReference>
<keyword evidence="7" id="KW-0539">Nucleus</keyword>
<dbReference type="PANTHER" id="PTHR45884:SF2">
    <property type="entry name" value="N-ACETYLTRANSFERASE ECO"/>
    <property type="match status" value="1"/>
</dbReference>
<evidence type="ECO:0008006" key="15">
    <source>
        <dbReference type="Google" id="ProtNLM"/>
    </source>
</evidence>
<dbReference type="Pfam" id="PF13880">
    <property type="entry name" value="Acetyltransf_13"/>
    <property type="match status" value="1"/>
</dbReference>
<keyword evidence="9" id="KW-0012">Acyltransferase</keyword>
<dbReference type="GO" id="GO:0061733">
    <property type="term" value="F:protein-lysine-acetyltransferase activity"/>
    <property type="evidence" value="ECO:0007669"/>
    <property type="project" value="TreeGrafter"/>
</dbReference>
<accession>A0A7M5XI82</accession>
<dbReference type="GO" id="GO:0000785">
    <property type="term" value="C:chromatin"/>
    <property type="evidence" value="ECO:0007669"/>
    <property type="project" value="TreeGrafter"/>
</dbReference>
<feature type="compositionally biased region" description="Polar residues" evidence="10">
    <location>
        <begin position="218"/>
        <end position="249"/>
    </location>
</feature>
<dbReference type="AlphaFoldDB" id="A0A7M5XI82"/>
<proteinExistence type="inferred from homology"/>
<evidence type="ECO:0000256" key="5">
    <source>
        <dbReference type="ARBA" id="ARBA00022771"/>
    </source>
</evidence>
<keyword evidence="4" id="KW-0479">Metal-binding</keyword>
<dbReference type="GeneID" id="136817504"/>
<sequence>MVKRMYGDSAGEENDEKPSKTLVLDSTAESCNSDTKIKCSVRSFYGNRPSRWTAAVTYKPKQSTEEKCSLVADSTSNDEKSKELSEDSRNGSKEKNSKNICKDSETSISTNSHDFMSSTGNNVKFNGNSPKKDESTNRESPFNSPCKDPPVRRYYKRDMFWTSNIYGKKRKNESPSKSLSSPTKTCSSPTKTRLSPTKARSSPRKTWSSPRNLKSKTNDNFKTIETQTYFSPSLDTDSANTTPRMSARSSPFVDPSQVADLVNESTEMKDEDPINHHHRQPVTPSTVNVLSTEKSLKKNSIEKTQVSKTSSSVTHIVSGGVKSPQTHDSCEVILTPDSKDKDMEKGEDPISDNGANGGEEEPYQMFSLDTSSQMDTSCLSESSSGHSPSKKTPKKHREKTLLNYFSKVERTNDPGKQNSTKKTPKRDNSADEKKTNKRQMQFSKTGLSPQIQNDDENNLLFDLPTSVRKTPQNRKKPMKKKVTPAKEQMYIDVGQKDFGHVKCESCGMVYTKSQEEDEEQHAKYHQKIVQKLRFNGWKAERILEEFPDGRIISIKDSDNFMHLKKLNEIREVVDGELGFASSQEKRSLGQYEQAFLFIHSKKVVGCVIAVPITKGFPILTDENTNATEESSPIQSWCCSTQPVKAICGISRIWVFSQSRRMKIGTRLVECIRRNFLYGCVIEKNNLAFSDPTPNGRAFAEHYVGKKDVLVFR</sequence>
<evidence type="ECO:0000256" key="10">
    <source>
        <dbReference type="SAM" id="MobiDB-lite"/>
    </source>
</evidence>
<feature type="compositionally biased region" description="Polar residues" evidence="10">
    <location>
        <begin position="106"/>
        <end position="129"/>
    </location>
</feature>
<feature type="compositionally biased region" description="Low complexity" evidence="10">
    <location>
        <begin position="303"/>
        <end position="314"/>
    </location>
</feature>
<dbReference type="GO" id="GO:0005634">
    <property type="term" value="C:nucleus"/>
    <property type="evidence" value="ECO:0007669"/>
    <property type="project" value="UniProtKB-SubCell"/>
</dbReference>
<evidence type="ECO:0000256" key="6">
    <source>
        <dbReference type="ARBA" id="ARBA00022833"/>
    </source>
</evidence>
<feature type="compositionally biased region" description="Basic and acidic residues" evidence="10">
    <location>
        <begin position="425"/>
        <end position="434"/>
    </location>
</feature>
<dbReference type="Proteomes" id="UP000594262">
    <property type="component" value="Unplaced"/>
</dbReference>
<feature type="compositionally biased region" description="Polar residues" evidence="10">
    <location>
        <begin position="438"/>
        <end position="452"/>
    </location>
</feature>
<evidence type="ECO:0000313" key="13">
    <source>
        <dbReference type="EnsemblMetazoa" id="CLYHEMP022772.1"/>
    </source>
</evidence>
<evidence type="ECO:0000259" key="11">
    <source>
        <dbReference type="Pfam" id="PF13878"/>
    </source>
</evidence>
<comment type="subcellular location">
    <subcellularLocation>
        <location evidence="1">Nucleus</location>
    </subcellularLocation>
</comment>
<evidence type="ECO:0000259" key="12">
    <source>
        <dbReference type="Pfam" id="PF13880"/>
    </source>
</evidence>
<dbReference type="InterPro" id="IPR028009">
    <property type="entry name" value="ESCO_Acetyltransf_dom"/>
</dbReference>
<feature type="compositionally biased region" description="Basic and acidic residues" evidence="10">
    <location>
        <begin position="77"/>
        <end position="105"/>
    </location>
</feature>
<feature type="compositionally biased region" description="Basic residues" evidence="10">
    <location>
        <begin position="388"/>
        <end position="398"/>
    </location>
</feature>